<dbReference type="Proteomes" id="UP001497700">
    <property type="component" value="Unassembled WGS sequence"/>
</dbReference>
<dbReference type="EMBL" id="MU393639">
    <property type="protein sequence ID" value="KAI4859352.1"/>
    <property type="molecule type" value="Genomic_DNA"/>
</dbReference>
<comment type="caution">
    <text evidence="1">The sequence shown here is derived from an EMBL/GenBank/DDBJ whole genome shotgun (WGS) entry which is preliminary data.</text>
</comment>
<sequence>MNTITPTSGIELLVHLGIDHLREKTTSPDRDRARDTDDEPGPTSPRSHRSKPRSGDYSCFQLDISEDDSSVAETARPRLLELPGELQYMVAAHLGFGDMQRLRRTCRHFRLLLHAEFVRAHFGGDELFVRQLTSHCQSCLERPGRHGLILQQQQQQPVVDPPSSKCFRCAAAARELRVGNKVPLASARSAWVCRWCGWPIAAGGAPPPSWASEQFHVGCYDRYHRVLWGFLLLGLAQFAVGVAAAALSLLYFRGDPRVFPPAVASFVLLWLCMAFLAFRGNRVRTYGWVGCLELVILGLWIPPIYAVAESVTAGSVEKSAVAALVFYGLNVIFRLLNFIGNIILACEYDVTKHYAPQQSLKRRLLNMLMAGLIYWTYPQCVEQRYPPDYN</sequence>
<protein>
    <submittedName>
        <fullName evidence="1">Uncharacterized protein</fullName>
    </submittedName>
</protein>
<evidence type="ECO:0000313" key="2">
    <source>
        <dbReference type="Proteomes" id="UP001497700"/>
    </source>
</evidence>
<organism evidence="1 2">
    <name type="scientific">Hypoxylon rubiginosum</name>
    <dbReference type="NCBI Taxonomy" id="110542"/>
    <lineage>
        <taxon>Eukaryota</taxon>
        <taxon>Fungi</taxon>
        <taxon>Dikarya</taxon>
        <taxon>Ascomycota</taxon>
        <taxon>Pezizomycotina</taxon>
        <taxon>Sordariomycetes</taxon>
        <taxon>Xylariomycetidae</taxon>
        <taxon>Xylariales</taxon>
        <taxon>Hypoxylaceae</taxon>
        <taxon>Hypoxylon</taxon>
    </lineage>
</organism>
<evidence type="ECO:0000313" key="1">
    <source>
        <dbReference type="EMBL" id="KAI4859352.1"/>
    </source>
</evidence>
<name>A0ACB9YJK0_9PEZI</name>
<accession>A0ACB9YJK0</accession>
<proteinExistence type="predicted"/>
<keyword evidence="2" id="KW-1185">Reference proteome</keyword>
<gene>
    <name evidence="1" type="ORF">F4820DRAFT_467044</name>
</gene>
<reference evidence="1 2" key="1">
    <citation type="journal article" date="2022" name="New Phytol.">
        <title>Ecological generalism drives hyperdiversity of secondary metabolite gene clusters in xylarialean endophytes.</title>
        <authorList>
            <person name="Franco M.E.E."/>
            <person name="Wisecaver J.H."/>
            <person name="Arnold A.E."/>
            <person name="Ju Y.M."/>
            <person name="Slot J.C."/>
            <person name="Ahrendt S."/>
            <person name="Moore L.P."/>
            <person name="Eastman K.E."/>
            <person name="Scott K."/>
            <person name="Konkel Z."/>
            <person name="Mondo S.J."/>
            <person name="Kuo A."/>
            <person name="Hayes R.D."/>
            <person name="Haridas S."/>
            <person name="Andreopoulos B."/>
            <person name="Riley R."/>
            <person name="LaButti K."/>
            <person name="Pangilinan J."/>
            <person name="Lipzen A."/>
            <person name="Amirebrahimi M."/>
            <person name="Yan J."/>
            <person name="Adam C."/>
            <person name="Keymanesh K."/>
            <person name="Ng V."/>
            <person name="Louie K."/>
            <person name="Northen T."/>
            <person name="Drula E."/>
            <person name="Henrissat B."/>
            <person name="Hsieh H.M."/>
            <person name="Youens-Clark K."/>
            <person name="Lutzoni F."/>
            <person name="Miadlikowska J."/>
            <person name="Eastwood D.C."/>
            <person name="Hamelin R.C."/>
            <person name="Grigoriev I.V."/>
            <person name="U'Ren J.M."/>
        </authorList>
    </citation>
    <scope>NUCLEOTIDE SEQUENCE [LARGE SCALE GENOMIC DNA]</scope>
    <source>
        <strain evidence="1 2">CBS 119005</strain>
    </source>
</reference>